<dbReference type="EMBL" id="BKCN01000001">
    <property type="protein sequence ID" value="GER02374.1"/>
    <property type="molecule type" value="Genomic_DNA"/>
</dbReference>
<keyword evidence="3" id="KW-1133">Transmembrane helix</keyword>
<name>A0A5A7N3Q6_9PROT</name>
<gene>
    <name evidence="4" type="ORF">JCM17846_00560</name>
</gene>
<keyword evidence="1" id="KW-0175">Coiled coil</keyword>
<evidence type="ECO:0000313" key="4">
    <source>
        <dbReference type="EMBL" id="GER02374.1"/>
    </source>
</evidence>
<comment type="caution">
    <text evidence="4">The sequence shown here is derived from an EMBL/GenBank/DDBJ whole genome shotgun (WGS) entry which is preliminary data.</text>
</comment>
<protein>
    <submittedName>
        <fullName evidence="4">Uncharacterized protein</fullName>
    </submittedName>
</protein>
<accession>A0A5A7N3Q6</accession>
<dbReference type="Gene3D" id="1.10.287.1490">
    <property type="match status" value="1"/>
</dbReference>
<keyword evidence="3" id="KW-0812">Transmembrane</keyword>
<evidence type="ECO:0000256" key="1">
    <source>
        <dbReference type="SAM" id="Coils"/>
    </source>
</evidence>
<dbReference type="AlphaFoldDB" id="A0A5A7N3Q6"/>
<feature type="coiled-coil region" evidence="1">
    <location>
        <begin position="98"/>
        <end position="125"/>
    </location>
</feature>
<evidence type="ECO:0000256" key="2">
    <source>
        <dbReference type="SAM" id="MobiDB-lite"/>
    </source>
</evidence>
<keyword evidence="5" id="KW-1185">Reference proteome</keyword>
<proteinExistence type="predicted"/>
<organism evidence="4 5">
    <name type="scientific">Iodidimonas nitroreducens</name>
    <dbReference type="NCBI Taxonomy" id="1236968"/>
    <lineage>
        <taxon>Bacteria</taxon>
        <taxon>Pseudomonadati</taxon>
        <taxon>Pseudomonadota</taxon>
        <taxon>Alphaproteobacteria</taxon>
        <taxon>Iodidimonadales</taxon>
        <taxon>Iodidimonadaceae</taxon>
        <taxon>Iodidimonas</taxon>
    </lineage>
</organism>
<feature type="transmembrane region" description="Helical" evidence="3">
    <location>
        <begin position="42"/>
        <end position="64"/>
    </location>
</feature>
<keyword evidence="3" id="KW-0472">Membrane</keyword>
<dbReference type="Proteomes" id="UP000324996">
    <property type="component" value="Unassembled WGS sequence"/>
</dbReference>
<feature type="region of interest" description="Disordered" evidence="2">
    <location>
        <begin position="397"/>
        <end position="419"/>
    </location>
</feature>
<reference evidence="4 5" key="1">
    <citation type="submission" date="2019-09" db="EMBL/GenBank/DDBJ databases">
        <title>NBRP : Genome information of microbial organism related human and environment.</title>
        <authorList>
            <person name="Hattori M."/>
            <person name="Oshima K."/>
            <person name="Inaba H."/>
            <person name="Suda W."/>
            <person name="Sakamoto M."/>
            <person name="Iino T."/>
            <person name="Kitahara M."/>
            <person name="Oshida Y."/>
            <person name="Iida T."/>
            <person name="Kudo T."/>
            <person name="Itoh T."/>
            <person name="Ohkuma M."/>
        </authorList>
    </citation>
    <scope>NUCLEOTIDE SEQUENCE [LARGE SCALE GENOMIC DNA]</scope>
    <source>
        <strain evidence="4 5">Q-1</strain>
    </source>
</reference>
<evidence type="ECO:0000256" key="3">
    <source>
        <dbReference type="SAM" id="Phobius"/>
    </source>
</evidence>
<evidence type="ECO:0000313" key="5">
    <source>
        <dbReference type="Proteomes" id="UP000324996"/>
    </source>
</evidence>
<dbReference type="RefSeq" id="WP_042088319.1">
    <property type="nucleotide sequence ID" value="NZ_BKCN01000001.1"/>
</dbReference>
<sequence>MVDQKHDGDTPVIDGEFSEAKVHDAADAPRAGGSGFRRLMKALPWLIALLLACFIGGLFAAPFVERQMAAWGLMADVPAEGTGPAPNAMGAEDVADRLADLEITLSEKTTQLESLDRAMQAVAQESSALLMRLAGLEEDVAGLRSLLAQSESGVMGASTAQLDALNDGLAALRQSDRLIEGRLAALASRLTSLEAVDRGAGVGSLALAAEVLELGRRIEGGQPYQSALYGVEAALAARPAAAQAGLYAPLSELKAHADGGLPTLVELQKRFAQRVPDLVRRAVQIEAGPGNPSPADPDANTAQSGWFSWLKRSLASVIVVRPSDPGRVDAEKGGPLALISRAEAAMDAGDVAMAVAQLSALPETVQAGVVSWLEDARAFVAARAAYDRLLAALQPVDPQADFRDQPGPSAAAETPDEGL</sequence>